<reference evidence="1" key="1">
    <citation type="submission" date="2020-08" db="EMBL/GenBank/DDBJ databases">
        <title>Plant Genome Project.</title>
        <authorList>
            <person name="Zhang R.-G."/>
        </authorList>
    </citation>
    <scope>NUCLEOTIDE SEQUENCE</scope>
    <source>
        <strain evidence="1">WSP0</strain>
        <tissue evidence="1">Leaf</tissue>
    </source>
</reference>
<protein>
    <submittedName>
        <fullName evidence="1">Uncharacterized protein</fullName>
    </submittedName>
</protein>
<dbReference type="Proteomes" id="UP000823749">
    <property type="component" value="Chromosome 7"/>
</dbReference>
<organism evidence="1 2">
    <name type="scientific">Rhododendron griersonianum</name>
    <dbReference type="NCBI Taxonomy" id="479676"/>
    <lineage>
        <taxon>Eukaryota</taxon>
        <taxon>Viridiplantae</taxon>
        <taxon>Streptophyta</taxon>
        <taxon>Embryophyta</taxon>
        <taxon>Tracheophyta</taxon>
        <taxon>Spermatophyta</taxon>
        <taxon>Magnoliopsida</taxon>
        <taxon>eudicotyledons</taxon>
        <taxon>Gunneridae</taxon>
        <taxon>Pentapetalae</taxon>
        <taxon>asterids</taxon>
        <taxon>Ericales</taxon>
        <taxon>Ericaceae</taxon>
        <taxon>Ericoideae</taxon>
        <taxon>Rhodoreae</taxon>
        <taxon>Rhododendron</taxon>
    </lineage>
</organism>
<evidence type="ECO:0000313" key="2">
    <source>
        <dbReference type="Proteomes" id="UP000823749"/>
    </source>
</evidence>
<dbReference type="AlphaFoldDB" id="A0AAV6JJM5"/>
<name>A0AAV6JJM5_9ERIC</name>
<gene>
    <name evidence="1" type="ORF">RHGRI_020807</name>
</gene>
<keyword evidence="2" id="KW-1185">Reference proteome</keyword>
<dbReference type="GO" id="GO:0005634">
    <property type="term" value="C:nucleus"/>
    <property type="evidence" value="ECO:0007669"/>
    <property type="project" value="TreeGrafter"/>
</dbReference>
<dbReference type="GO" id="GO:0006950">
    <property type="term" value="P:response to stress"/>
    <property type="evidence" value="ECO:0007669"/>
    <property type="project" value="TreeGrafter"/>
</dbReference>
<sequence>MSVLRDILHIGSINSSTKPVDKNGIDAPYKYLGVGTIDWRADIEKCLTWEAQSRLATGMPNQFLEIAAMELGCNL</sequence>
<dbReference type="PANTHER" id="PTHR36319">
    <property type="entry name" value="PROTEIN GIGANTEA"/>
    <property type="match status" value="1"/>
</dbReference>
<dbReference type="GO" id="GO:0048586">
    <property type="term" value="P:regulation of long-day photoperiodism, flowering"/>
    <property type="evidence" value="ECO:0007669"/>
    <property type="project" value="TreeGrafter"/>
</dbReference>
<dbReference type="EMBL" id="JACTNZ010000007">
    <property type="protein sequence ID" value="KAG5540697.1"/>
    <property type="molecule type" value="Genomic_DNA"/>
</dbReference>
<accession>A0AAV6JJM5</accession>
<evidence type="ECO:0000313" key="1">
    <source>
        <dbReference type="EMBL" id="KAG5540697.1"/>
    </source>
</evidence>
<dbReference type="GO" id="GO:0042752">
    <property type="term" value="P:regulation of circadian rhythm"/>
    <property type="evidence" value="ECO:0007669"/>
    <property type="project" value="TreeGrafter"/>
</dbReference>
<dbReference type="InterPro" id="IPR026211">
    <property type="entry name" value="GIGANTEA"/>
</dbReference>
<comment type="caution">
    <text evidence="1">The sequence shown here is derived from an EMBL/GenBank/DDBJ whole genome shotgun (WGS) entry which is preliminary data.</text>
</comment>
<dbReference type="PANTHER" id="PTHR36319:SF1">
    <property type="entry name" value="PROTEIN GIGANTEA"/>
    <property type="match status" value="1"/>
</dbReference>
<proteinExistence type="predicted"/>